<comment type="caution">
    <text evidence="2">The sequence shown here is derived from an EMBL/GenBank/DDBJ whole genome shotgun (WGS) entry which is preliminary data.</text>
</comment>
<protein>
    <submittedName>
        <fullName evidence="2">Uncharacterized protein</fullName>
    </submittedName>
</protein>
<proteinExistence type="predicted"/>
<evidence type="ECO:0000313" key="2">
    <source>
        <dbReference type="EMBL" id="ODA09947.1"/>
    </source>
</evidence>
<name>A0ABX2ZEK5_PAEPO</name>
<feature type="chain" id="PRO_5045736321" evidence="1">
    <location>
        <begin position="24"/>
        <end position="305"/>
    </location>
</feature>
<evidence type="ECO:0000256" key="1">
    <source>
        <dbReference type="SAM" id="SignalP"/>
    </source>
</evidence>
<keyword evidence="1" id="KW-0732">Signal</keyword>
<sequence length="305" mass="35024">MWIKLKKLCIFLLFILFVGCSNDTNSSIEQNIVPNEKRAQGYSLGLYNSNSTIEAERSFDIKDEIFEKNIIFTNKTNQDRVFILLVFDNGKQRNFKIHDNDMRYFRFTLAKNQSETIPVKIEGITDGFHATNFIILKNPDEVVTDSNTLAKADSLSQTYNIRVNLFKNLDKIPMERPQQVNSEKLKEARIDGIFVGKQGDAYKALLQTEDDNLRFNVLYGNLSEESIDFYIVSLVDWEQVNINSNQNIYDKLAKGENKKITVSIDNKKNGKVMILFMLTNPFSPLPDDNPYTASPNASFKVKLID</sequence>
<organism evidence="2 3">
    <name type="scientific">Paenibacillus polymyxa</name>
    <name type="common">Bacillus polymyxa</name>
    <dbReference type="NCBI Taxonomy" id="1406"/>
    <lineage>
        <taxon>Bacteria</taxon>
        <taxon>Bacillati</taxon>
        <taxon>Bacillota</taxon>
        <taxon>Bacilli</taxon>
        <taxon>Bacillales</taxon>
        <taxon>Paenibacillaceae</taxon>
        <taxon>Paenibacillus</taxon>
    </lineage>
</organism>
<accession>A0ABX2ZEK5</accession>
<keyword evidence="3" id="KW-1185">Reference proteome</keyword>
<reference evidence="3" key="1">
    <citation type="submission" date="2016-05" db="EMBL/GenBank/DDBJ databases">
        <title>Whole genome shotgun sequencing of cultured foodborne pathogen.</title>
        <authorList>
            <person name="Zheng J."/>
            <person name="Timme R."/>
            <person name="Allard M."/>
            <person name="Strain E."/>
            <person name="Luo Y."/>
            <person name="Brown E."/>
        </authorList>
    </citation>
    <scope>NUCLEOTIDE SEQUENCE [LARGE SCALE GENOMIC DNA]</scope>
    <source>
        <strain evidence="3">CFSAN034343</strain>
    </source>
</reference>
<dbReference type="EMBL" id="LYND01000111">
    <property type="protein sequence ID" value="ODA09947.1"/>
    <property type="molecule type" value="Genomic_DNA"/>
</dbReference>
<feature type="signal peptide" evidence="1">
    <location>
        <begin position="1"/>
        <end position="23"/>
    </location>
</feature>
<dbReference type="Proteomes" id="UP000094974">
    <property type="component" value="Unassembled WGS sequence"/>
</dbReference>
<gene>
    <name evidence="2" type="ORF">A7312_02150</name>
</gene>
<dbReference type="PROSITE" id="PS51257">
    <property type="entry name" value="PROKAR_LIPOPROTEIN"/>
    <property type="match status" value="1"/>
</dbReference>
<evidence type="ECO:0000313" key="3">
    <source>
        <dbReference type="Proteomes" id="UP000094974"/>
    </source>
</evidence>